<protein>
    <submittedName>
        <fullName evidence="1">Uncharacterized protein</fullName>
    </submittedName>
</protein>
<dbReference type="AlphaFoldDB" id="A0A6C0JJI3"/>
<name>A0A6C0JJI3_9ZZZZ</name>
<sequence length="119" mass="13759">MDLNVSITWHHFKESIMVSFPEKEDSIILHKGDFITYETREPDGVMIESFTGDDLAGPVGILYRPWRPIENRWASIAISIGHGNLRHIICYPIGFSHYGQHVNWRSVRVINEQKPTVEL</sequence>
<evidence type="ECO:0000313" key="1">
    <source>
        <dbReference type="EMBL" id="QHU05523.1"/>
    </source>
</evidence>
<dbReference type="EMBL" id="MN740417">
    <property type="protein sequence ID" value="QHU05523.1"/>
    <property type="molecule type" value="Genomic_DNA"/>
</dbReference>
<accession>A0A6C0JJI3</accession>
<organism evidence="1">
    <name type="scientific">viral metagenome</name>
    <dbReference type="NCBI Taxonomy" id="1070528"/>
    <lineage>
        <taxon>unclassified sequences</taxon>
        <taxon>metagenomes</taxon>
        <taxon>organismal metagenomes</taxon>
    </lineage>
</organism>
<proteinExistence type="predicted"/>
<reference evidence="1" key="1">
    <citation type="journal article" date="2020" name="Nature">
        <title>Giant virus diversity and host interactions through global metagenomics.</title>
        <authorList>
            <person name="Schulz F."/>
            <person name="Roux S."/>
            <person name="Paez-Espino D."/>
            <person name="Jungbluth S."/>
            <person name="Walsh D.A."/>
            <person name="Denef V.J."/>
            <person name="McMahon K.D."/>
            <person name="Konstantinidis K.T."/>
            <person name="Eloe-Fadrosh E.A."/>
            <person name="Kyrpides N.C."/>
            <person name="Woyke T."/>
        </authorList>
    </citation>
    <scope>NUCLEOTIDE SEQUENCE</scope>
    <source>
        <strain evidence="1">GVMAG-M-3300027736-24</strain>
    </source>
</reference>